<comment type="similarity">
    <text evidence="3 10">Belongs to the damage-control phosphatase family. Sugar phosphate phosphatase III subfamily.</text>
</comment>
<evidence type="ECO:0000256" key="3">
    <source>
        <dbReference type="ARBA" id="ARBA00009519"/>
    </source>
</evidence>
<dbReference type="InterPro" id="IPR039763">
    <property type="entry name" value="ARMT1"/>
</dbReference>
<evidence type="ECO:0000256" key="2">
    <source>
        <dbReference type="ARBA" id="ARBA00001326"/>
    </source>
</evidence>
<evidence type="ECO:0000256" key="10">
    <source>
        <dbReference type="RuleBase" id="RU367030"/>
    </source>
</evidence>
<comment type="domain">
    <text evidence="10">Subfamily III proteins have a conserved RTxK motif about 40-50 residues from the C-terminus; the threonine may be replaced by serine or cysteine.</text>
</comment>
<comment type="function">
    <text evidence="8 10">Metal-dependent phosphatase that shows phosphatase activity against several substrates, including fructose-1-phosphate and fructose-6-phosphate. Its preference for fructose-1-phosphate, a strong glycating agent that causes DNA damage rather than a canonical yeast metabolite, suggests a damage-control function in hexose phosphate metabolism. Has also been shown to have O-methyltransferase activity that methylates glutamate residues of target proteins to form gamma-glutamyl methyl ester residues. Possibly methylates PCNA, suggesting it is involved in the DNA damage response.</text>
</comment>
<evidence type="ECO:0000259" key="11">
    <source>
        <dbReference type="Pfam" id="PF01937"/>
    </source>
</evidence>
<evidence type="ECO:0000313" key="12">
    <source>
        <dbReference type="EMBL" id="VDN31152.1"/>
    </source>
</evidence>
<dbReference type="InterPro" id="IPR002791">
    <property type="entry name" value="ARMT1-like_metal-bd"/>
</dbReference>
<dbReference type="EC" id="3.1.3.-" evidence="10"/>
<dbReference type="GO" id="GO:0032259">
    <property type="term" value="P:methylation"/>
    <property type="evidence" value="ECO:0007669"/>
    <property type="project" value="UniProtKB-KW"/>
</dbReference>
<keyword evidence="7 10" id="KW-0464">Manganese</keyword>
<keyword evidence="5 10" id="KW-0479">Metal-binding</keyword>
<protein>
    <recommendedName>
        <fullName evidence="10">Sugar phosphate phosphatase</fullName>
        <ecNumber evidence="10">2.1.1.-</ecNumber>
        <ecNumber evidence="10">3.1.3.-</ecNumber>
    </recommendedName>
</protein>
<evidence type="ECO:0000256" key="6">
    <source>
        <dbReference type="ARBA" id="ARBA00022801"/>
    </source>
</evidence>
<dbReference type="Proteomes" id="UP000281553">
    <property type="component" value="Unassembled WGS sequence"/>
</dbReference>
<evidence type="ECO:0000313" key="13">
    <source>
        <dbReference type="Proteomes" id="UP000281553"/>
    </source>
</evidence>
<dbReference type="Gene3D" id="1.20.930.60">
    <property type="match status" value="1"/>
</dbReference>
<comment type="catalytic activity">
    <reaction evidence="1 10">
        <text>L-glutamyl-[protein] + S-adenosyl-L-methionine = [protein]-L-glutamate 5-O-methyl ester + S-adenosyl-L-homocysteine</text>
        <dbReference type="Rhea" id="RHEA:24452"/>
        <dbReference type="Rhea" id="RHEA-COMP:10208"/>
        <dbReference type="Rhea" id="RHEA-COMP:10311"/>
        <dbReference type="ChEBI" id="CHEBI:29973"/>
        <dbReference type="ChEBI" id="CHEBI:57856"/>
        <dbReference type="ChEBI" id="CHEBI:59789"/>
        <dbReference type="ChEBI" id="CHEBI:82795"/>
    </reaction>
</comment>
<gene>
    <name evidence="12" type="ORF">DILT_LOCUS15692</name>
</gene>
<keyword evidence="10" id="KW-0489">Methyltransferase</keyword>
<organism evidence="12 13">
    <name type="scientific">Dibothriocephalus latus</name>
    <name type="common">Fish tapeworm</name>
    <name type="synonym">Diphyllobothrium latum</name>
    <dbReference type="NCBI Taxonomy" id="60516"/>
    <lineage>
        <taxon>Eukaryota</taxon>
        <taxon>Metazoa</taxon>
        <taxon>Spiralia</taxon>
        <taxon>Lophotrochozoa</taxon>
        <taxon>Platyhelminthes</taxon>
        <taxon>Cestoda</taxon>
        <taxon>Eucestoda</taxon>
        <taxon>Diphyllobothriidea</taxon>
        <taxon>Diphyllobothriidae</taxon>
        <taxon>Dibothriocephalus</taxon>
    </lineage>
</organism>
<dbReference type="EC" id="2.1.1.-" evidence="10"/>
<dbReference type="GO" id="GO:0005634">
    <property type="term" value="C:nucleus"/>
    <property type="evidence" value="ECO:0007669"/>
    <property type="project" value="TreeGrafter"/>
</dbReference>
<dbReference type="GO" id="GO:0046872">
    <property type="term" value="F:metal ion binding"/>
    <property type="evidence" value="ECO:0007669"/>
    <property type="project" value="UniProtKB-UniRule"/>
</dbReference>
<keyword evidence="13" id="KW-1185">Reference proteome</keyword>
<dbReference type="GO" id="GO:0006974">
    <property type="term" value="P:DNA damage response"/>
    <property type="evidence" value="ECO:0007669"/>
    <property type="project" value="TreeGrafter"/>
</dbReference>
<reference evidence="12 13" key="1">
    <citation type="submission" date="2018-11" db="EMBL/GenBank/DDBJ databases">
        <authorList>
            <consortium name="Pathogen Informatics"/>
        </authorList>
    </citation>
    <scope>NUCLEOTIDE SEQUENCE [LARGE SCALE GENOMIC DNA]</scope>
</reference>
<proteinExistence type="inferred from homology"/>
<dbReference type="EMBL" id="UYRU01080544">
    <property type="protein sequence ID" value="VDN31152.1"/>
    <property type="molecule type" value="Genomic_DNA"/>
</dbReference>
<dbReference type="OrthoDB" id="541375at2759"/>
<evidence type="ECO:0000256" key="8">
    <source>
        <dbReference type="ARBA" id="ARBA00045980"/>
    </source>
</evidence>
<evidence type="ECO:0000256" key="1">
    <source>
        <dbReference type="ARBA" id="ARBA00000807"/>
    </source>
</evidence>
<dbReference type="Pfam" id="PF01937">
    <property type="entry name" value="ARMT1-like_dom"/>
    <property type="match status" value="1"/>
</dbReference>
<comment type="cofactor">
    <cofactor evidence="10">
        <name>Mn(2+)</name>
        <dbReference type="ChEBI" id="CHEBI:29035"/>
    </cofactor>
    <cofactor evidence="10">
        <name>Ni(2+)</name>
        <dbReference type="ChEBI" id="CHEBI:49786"/>
    </cofactor>
</comment>
<evidence type="ECO:0000256" key="4">
    <source>
        <dbReference type="ARBA" id="ARBA00022596"/>
    </source>
</evidence>
<feature type="domain" description="Damage-control phosphatase ARMT1-like metal-binding" evidence="11">
    <location>
        <begin position="23"/>
        <end position="271"/>
    </location>
</feature>
<dbReference type="PANTHER" id="PTHR12260:SF6">
    <property type="entry name" value="DAMAGE-CONTROL PHOSPHATASE ARMT1"/>
    <property type="match status" value="1"/>
</dbReference>
<dbReference type="GO" id="GO:0097023">
    <property type="term" value="F:fructose 6-phosphate aldolase activity"/>
    <property type="evidence" value="ECO:0007669"/>
    <property type="project" value="RHEA"/>
</dbReference>
<keyword evidence="4" id="KW-0533">Nickel</keyword>
<evidence type="ECO:0000256" key="9">
    <source>
        <dbReference type="ARBA" id="ARBA00048809"/>
    </source>
</evidence>
<dbReference type="InterPro" id="IPR036075">
    <property type="entry name" value="ARMT-1-like_metal-bd_sf"/>
</dbReference>
<dbReference type="GO" id="GO:0008983">
    <property type="term" value="F:protein-glutamate O-methyltransferase activity"/>
    <property type="evidence" value="ECO:0007669"/>
    <property type="project" value="RHEA"/>
</dbReference>
<feature type="non-terminal residue" evidence="12">
    <location>
        <position position="272"/>
    </location>
</feature>
<comment type="catalytic activity">
    <reaction evidence="2 10">
        <text>beta-D-fructose 1-phosphate + H2O = D-fructose + phosphate</text>
        <dbReference type="Rhea" id="RHEA:35603"/>
        <dbReference type="ChEBI" id="CHEBI:15377"/>
        <dbReference type="ChEBI" id="CHEBI:37721"/>
        <dbReference type="ChEBI" id="CHEBI:43474"/>
        <dbReference type="ChEBI" id="CHEBI:138881"/>
    </reaction>
</comment>
<dbReference type="PANTHER" id="PTHR12260">
    <property type="entry name" value="DAMAGE-CONTROL PHOSPHATASE ARMT1"/>
    <property type="match status" value="1"/>
</dbReference>
<name>A0A3P7QGP3_DIBLA</name>
<keyword evidence="10" id="KW-0808">Transferase</keyword>
<sequence length="272" mass="30734">MCIGDKTLPPKLFAGNSAFALATIKERMPVILVRTLDDLSKNLTKYGSQEKNFEDAKLVIHHLSKLRYELVTDKPFATLFDEPTSDVDQWNSEIAHLEEGRNSAFSASWLFAECYMYRRIMNIVSQSLPSFDPFAERKLEGFQNSRTLIASMITCLDETLEQTEAEEQADRLKSYLACSLWSNEFDLSLSAGNTGVENAHGGANQLRQEVQLRLQKNMAVDQLDDIVRSWLSRKPATVALVMDNTGPEMIADLILAEYLLSSHLAERVVFYP</sequence>
<accession>A0A3P7QGP3</accession>
<dbReference type="AlphaFoldDB" id="A0A3P7QGP3"/>
<evidence type="ECO:0000256" key="5">
    <source>
        <dbReference type="ARBA" id="ARBA00022723"/>
    </source>
</evidence>
<dbReference type="SUPFAM" id="SSF111321">
    <property type="entry name" value="AF1104-like"/>
    <property type="match status" value="1"/>
</dbReference>
<dbReference type="GO" id="GO:0103026">
    <property type="term" value="F:fructose-1-phosphatase activity"/>
    <property type="evidence" value="ECO:0007669"/>
    <property type="project" value="RHEA"/>
</dbReference>
<evidence type="ECO:0000256" key="7">
    <source>
        <dbReference type="ARBA" id="ARBA00023211"/>
    </source>
</evidence>
<comment type="catalytic activity">
    <reaction evidence="9 10">
        <text>beta-D-fructose 6-phosphate = dihydroxyacetone + D-glyceraldehyde 3-phosphate</text>
        <dbReference type="Rhea" id="RHEA:28002"/>
        <dbReference type="ChEBI" id="CHEBI:16016"/>
        <dbReference type="ChEBI" id="CHEBI:57634"/>
        <dbReference type="ChEBI" id="CHEBI:59776"/>
    </reaction>
</comment>
<keyword evidence="6 10" id="KW-0378">Hydrolase</keyword>